<gene>
    <name evidence="1" type="ORF">OCBIM_22015502mg</name>
</gene>
<dbReference type="EMBL" id="KQ418263">
    <property type="protein sequence ID" value="KOF88100.1"/>
    <property type="molecule type" value="Genomic_DNA"/>
</dbReference>
<name>A0A0L8HH52_OCTBM</name>
<reference evidence="1" key="1">
    <citation type="submission" date="2015-07" db="EMBL/GenBank/DDBJ databases">
        <title>MeaNS - Measles Nucleotide Surveillance Program.</title>
        <authorList>
            <person name="Tran T."/>
            <person name="Druce J."/>
        </authorList>
    </citation>
    <scope>NUCLEOTIDE SEQUENCE</scope>
    <source>
        <strain evidence="1">UCB-OBI-ISO-001</strain>
        <tissue evidence="1">Gonad</tissue>
    </source>
</reference>
<organism evidence="1">
    <name type="scientific">Octopus bimaculoides</name>
    <name type="common">California two-spotted octopus</name>
    <dbReference type="NCBI Taxonomy" id="37653"/>
    <lineage>
        <taxon>Eukaryota</taxon>
        <taxon>Metazoa</taxon>
        <taxon>Spiralia</taxon>
        <taxon>Lophotrochozoa</taxon>
        <taxon>Mollusca</taxon>
        <taxon>Cephalopoda</taxon>
        <taxon>Coleoidea</taxon>
        <taxon>Octopodiformes</taxon>
        <taxon>Octopoda</taxon>
        <taxon>Incirrata</taxon>
        <taxon>Octopodidae</taxon>
        <taxon>Octopus</taxon>
    </lineage>
</organism>
<protein>
    <submittedName>
        <fullName evidence="1">Uncharacterized protein</fullName>
    </submittedName>
</protein>
<proteinExistence type="predicted"/>
<evidence type="ECO:0000313" key="1">
    <source>
        <dbReference type="EMBL" id="KOF88100.1"/>
    </source>
</evidence>
<sequence length="121" mass="14310">MSLDCSRYRRTTEEFFVLILITDLQHKIFSILTEQRRHSVLSRTIWINMHLPTAEEKQRFSLWSSSLKHEMAPCEMVHSVVFLQTLLPLTIPDPSTYYPRHINNTENMLQNSVAALLKFEF</sequence>
<dbReference type="AlphaFoldDB" id="A0A0L8HH52"/>
<accession>A0A0L8HH52</accession>